<protein>
    <recommendedName>
        <fullName evidence="4">HTH cro/C1-type domain-containing protein</fullName>
    </recommendedName>
</protein>
<comment type="caution">
    <text evidence="2">The sequence shown here is derived from an EMBL/GenBank/DDBJ whole genome shotgun (WGS) entry which is preliminary data.</text>
</comment>
<sequence>MNLSEIEVLERIDTDVDLTSGSQPSKLELLCKEYLTYSDPSKAFIDRFAKTFYYEERVRKICRVLALKNKVALDEFDEVMQRVSFVFFDRMLPKLREADAIYAVVYAIANNICREIVRETMESTINHEPLDDLLARGEDLIDTGNSAQLDIDRDDEIDRRNANKRMADALNKLMTTGELKLTKAGVFNFDSVPFVTLVPVSQRELDEAEKIASEPPVKKEPAAPKGRRKKGETVAPAAELSRDQQELVDIKAKLGLRHQDFAVMLGIGLPRLSSYTYGRTATVPEDVMVRARALLEENGKSTAMAAAKFDKPMSEILSDWCSLLGTSSNEEIANYVGVTGMTIHRWKNNETKPDLTALGRYDRIVTKTASHINPTGNRAKTK</sequence>
<gene>
    <name evidence="2" type="ORF">RY831_14580</name>
</gene>
<feature type="region of interest" description="Disordered" evidence="1">
    <location>
        <begin position="207"/>
        <end position="239"/>
    </location>
</feature>
<dbReference type="RefSeq" id="WP_326507102.1">
    <property type="nucleotide sequence ID" value="NZ_JAWIIV010000011.1"/>
</dbReference>
<evidence type="ECO:0000313" key="3">
    <source>
        <dbReference type="Proteomes" id="UP001352263"/>
    </source>
</evidence>
<proteinExistence type="predicted"/>
<dbReference type="EMBL" id="JAWIIV010000011">
    <property type="protein sequence ID" value="MEC4720385.1"/>
    <property type="molecule type" value="Genomic_DNA"/>
</dbReference>
<dbReference type="Proteomes" id="UP001352263">
    <property type="component" value="Unassembled WGS sequence"/>
</dbReference>
<reference evidence="2 3" key="1">
    <citation type="submission" date="2023-10" db="EMBL/GenBank/DDBJ databases">
        <title>Noviherbaspirillum sp. CPCC 100848 genome assembly.</title>
        <authorList>
            <person name="Li X.Y."/>
            <person name="Fang X.M."/>
        </authorList>
    </citation>
    <scope>NUCLEOTIDE SEQUENCE [LARGE SCALE GENOMIC DNA]</scope>
    <source>
        <strain evidence="2 3">CPCC 100848</strain>
    </source>
</reference>
<name>A0ABU6JAQ3_9BURK</name>
<evidence type="ECO:0008006" key="4">
    <source>
        <dbReference type="Google" id="ProtNLM"/>
    </source>
</evidence>
<keyword evidence="3" id="KW-1185">Reference proteome</keyword>
<accession>A0ABU6JAQ3</accession>
<organism evidence="2 3">
    <name type="scientific">Noviherbaspirillum album</name>
    <dbReference type="NCBI Taxonomy" id="3080276"/>
    <lineage>
        <taxon>Bacteria</taxon>
        <taxon>Pseudomonadati</taxon>
        <taxon>Pseudomonadota</taxon>
        <taxon>Betaproteobacteria</taxon>
        <taxon>Burkholderiales</taxon>
        <taxon>Oxalobacteraceae</taxon>
        <taxon>Noviherbaspirillum</taxon>
    </lineage>
</organism>
<evidence type="ECO:0000313" key="2">
    <source>
        <dbReference type="EMBL" id="MEC4720385.1"/>
    </source>
</evidence>
<evidence type="ECO:0000256" key="1">
    <source>
        <dbReference type="SAM" id="MobiDB-lite"/>
    </source>
</evidence>
<feature type="compositionally biased region" description="Basic and acidic residues" evidence="1">
    <location>
        <begin position="207"/>
        <end position="222"/>
    </location>
</feature>